<dbReference type="PANTHER" id="PTHR43464:SF52">
    <property type="entry name" value="PUTATIVE-RELATED"/>
    <property type="match status" value="1"/>
</dbReference>
<accession>A0A6A6WL08</accession>
<dbReference type="RefSeq" id="XP_033605312.1">
    <property type="nucleotide sequence ID" value="XM_033745107.1"/>
</dbReference>
<evidence type="ECO:0000313" key="3">
    <source>
        <dbReference type="EMBL" id="KAF2762861.1"/>
    </source>
</evidence>
<evidence type="ECO:0000256" key="1">
    <source>
        <dbReference type="SAM" id="MobiDB-lite"/>
    </source>
</evidence>
<dbReference type="GO" id="GO:0032259">
    <property type="term" value="P:methylation"/>
    <property type="evidence" value="ECO:0007669"/>
    <property type="project" value="UniProtKB-KW"/>
</dbReference>
<keyword evidence="3" id="KW-0808">Transferase</keyword>
<dbReference type="Proteomes" id="UP000799437">
    <property type="component" value="Unassembled WGS sequence"/>
</dbReference>
<name>A0A6A6WL08_9PEZI</name>
<dbReference type="InterPro" id="IPR041698">
    <property type="entry name" value="Methyltransf_25"/>
</dbReference>
<evidence type="ECO:0000313" key="4">
    <source>
        <dbReference type="Proteomes" id="UP000799437"/>
    </source>
</evidence>
<dbReference type="EMBL" id="ML996565">
    <property type="protein sequence ID" value="KAF2762861.1"/>
    <property type="molecule type" value="Genomic_DNA"/>
</dbReference>
<feature type="compositionally biased region" description="Polar residues" evidence="1">
    <location>
        <begin position="82"/>
        <end position="94"/>
    </location>
</feature>
<feature type="compositionally biased region" description="Polar residues" evidence="1">
    <location>
        <begin position="102"/>
        <end position="125"/>
    </location>
</feature>
<dbReference type="PANTHER" id="PTHR43464">
    <property type="entry name" value="METHYLTRANSFERASE"/>
    <property type="match status" value="1"/>
</dbReference>
<dbReference type="GeneID" id="54486161"/>
<keyword evidence="3" id="KW-0489">Methyltransferase</keyword>
<evidence type="ECO:0000259" key="2">
    <source>
        <dbReference type="Pfam" id="PF13649"/>
    </source>
</evidence>
<reference evidence="3" key="1">
    <citation type="journal article" date="2020" name="Stud. Mycol.">
        <title>101 Dothideomycetes genomes: a test case for predicting lifestyles and emergence of pathogens.</title>
        <authorList>
            <person name="Haridas S."/>
            <person name="Albert R."/>
            <person name="Binder M."/>
            <person name="Bloem J."/>
            <person name="Labutti K."/>
            <person name="Salamov A."/>
            <person name="Andreopoulos B."/>
            <person name="Baker S."/>
            <person name="Barry K."/>
            <person name="Bills G."/>
            <person name="Bluhm B."/>
            <person name="Cannon C."/>
            <person name="Castanera R."/>
            <person name="Culley D."/>
            <person name="Daum C."/>
            <person name="Ezra D."/>
            <person name="Gonzalez J."/>
            <person name="Henrissat B."/>
            <person name="Kuo A."/>
            <person name="Liang C."/>
            <person name="Lipzen A."/>
            <person name="Lutzoni F."/>
            <person name="Magnuson J."/>
            <person name="Mondo S."/>
            <person name="Nolan M."/>
            <person name="Ohm R."/>
            <person name="Pangilinan J."/>
            <person name="Park H.-J."/>
            <person name="Ramirez L."/>
            <person name="Alfaro M."/>
            <person name="Sun H."/>
            <person name="Tritt A."/>
            <person name="Yoshinaga Y."/>
            <person name="Zwiers L.-H."/>
            <person name="Turgeon B."/>
            <person name="Goodwin S."/>
            <person name="Spatafora J."/>
            <person name="Crous P."/>
            <person name="Grigoriev I."/>
        </authorList>
    </citation>
    <scope>NUCLEOTIDE SEQUENCE</scope>
    <source>
        <strain evidence="3">CBS 121739</strain>
    </source>
</reference>
<dbReference type="GO" id="GO:0010420">
    <property type="term" value="F:polyprenyldihydroxybenzoate methyltransferase activity"/>
    <property type="evidence" value="ECO:0007669"/>
    <property type="project" value="TreeGrafter"/>
</dbReference>
<feature type="domain" description="Methyltransferase" evidence="2">
    <location>
        <begin position="205"/>
        <end position="307"/>
    </location>
</feature>
<protein>
    <submittedName>
        <fullName evidence="3">S-adenosyl-L-methionine-dependent methyltransferase</fullName>
    </submittedName>
</protein>
<dbReference type="InterPro" id="IPR029063">
    <property type="entry name" value="SAM-dependent_MTases_sf"/>
</dbReference>
<gene>
    <name evidence="3" type="ORF">EJ05DRAFT_481738</name>
</gene>
<dbReference type="OrthoDB" id="66144at2759"/>
<sequence length="526" mass="56845">MADIPRNNAFYAEEIADADASGETAFVSMTDTDTSAYHETALQAIDPDSNPVATEPETFSQAVESASQQLRNELARSRAVESFSTTDTDPSDYQEQAIESYAASQMDTTTPRAEQRPQFSETTSTDVQLKSQLCSPLASLAPAQPSSRSVTVQYIPTENAYDKWSAVYDSDGNVLQAIDDLELEQWLPQFLDLACRSVSTPATTILDVGCGTGRNTAKVFAVQTSTNCPTHVTGIDLSSGMLTVAEKKLRPFATENVTLELVHADLFSPSTLPSLPLGDALISTLVLEHIELDPYFRVLSSLLRPGGYALVTNMHKEMGMQTQAGFNATDGTKIRGTSWAHGLPETIRAAHKEGLELVGNARERSVEESMIGNQVGERGRKWIGVNICSASPKEQTLDEGKAGHSETMSSGQNGYVDTTGSGWFSEVCALIRFTRKKIGAGSYDVFLVLNSLGPVSKHDGLAVLVSGSYSALAISHITTHITSATRDAYRPMRRISSDFKKHWTGHQEGGWMAVAVVIAPGEDVVF</sequence>
<dbReference type="AlphaFoldDB" id="A0A6A6WL08"/>
<dbReference type="Gene3D" id="3.40.50.150">
    <property type="entry name" value="Vaccinia Virus protein VP39"/>
    <property type="match status" value="1"/>
</dbReference>
<proteinExistence type="predicted"/>
<feature type="region of interest" description="Disordered" evidence="1">
    <location>
        <begin position="70"/>
        <end position="125"/>
    </location>
</feature>
<organism evidence="3 4">
    <name type="scientific">Pseudovirgaria hyperparasitica</name>
    <dbReference type="NCBI Taxonomy" id="470096"/>
    <lineage>
        <taxon>Eukaryota</taxon>
        <taxon>Fungi</taxon>
        <taxon>Dikarya</taxon>
        <taxon>Ascomycota</taxon>
        <taxon>Pezizomycotina</taxon>
        <taxon>Dothideomycetes</taxon>
        <taxon>Dothideomycetes incertae sedis</taxon>
        <taxon>Acrospermales</taxon>
        <taxon>Acrospermaceae</taxon>
        <taxon>Pseudovirgaria</taxon>
    </lineage>
</organism>
<keyword evidence="4" id="KW-1185">Reference proteome</keyword>
<dbReference type="CDD" id="cd02440">
    <property type="entry name" value="AdoMet_MTases"/>
    <property type="match status" value="1"/>
</dbReference>
<dbReference type="Pfam" id="PF13649">
    <property type="entry name" value="Methyltransf_25"/>
    <property type="match status" value="1"/>
</dbReference>
<dbReference type="SUPFAM" id="SSF53335">
    <property type="entry name" value="S-adenosyl-L-methionine-dependent methyltransferases"/>
    <property type="match status" value="1"/>
</dbReference>